<dbReference type="AlphaFoldDB" id="X0RTE5"/>
<dbReference type="EMBL" id="BARS01001455">
    <property type="protein sequence ID" value="GAF72053.1"/>
    <property type="molecule type" value="Genomic_DNA"/>
</dbReference>
<feature type="non-terminal residue" evidence="1">
    <location>
        <position position="36"/>
    </location>
</feature>
<protein>
    <recommendedName>
        <fullName evidence="2">Response regulatory domain-containing protein</fullName>
    </recommendedName>
</protein>
<gene>
    <name evidence="1" type="ORF">S01H1_02854</name>
</gene>
<comment type="caution">
    <text evidence="1">The sequence shown here is derived from an EMBL/GenBank/DDBJ whole genome shotgun (WGS) entry which is preliminary data.</text>
</comment>
<proteinExistence type="predicted"/>
<accession>X0RTE5</accession>
<reference evidence="1" key="1">
    <citation type="journal article" date="2014" name="Front. Microbiol.">
        <title>High frequency of phylogenetically diverse reductive dehalogenase-homologous genes in deep subseafloor sedimentary metagenomes.</title>
        <authorList>
            <person name="Kawai M."/>
            <person name="Futagami T."/>
            <person name="Toyoda A."/>
            <person name="Takaki Y."/>
            <person name="Nishi S."/>
            <person name="Hori S."/>
            <person name="Arai W."/>
            <person name="Tsubouchi T."/>
            <person name="Morono Y."/>
            <person name="Uchiyama I."/>
            <person name="Ito T."/>
            <person name="Fujiyama A."/>
            <person name="Inagaki F."/>
            <person name="Takami H."/>
        </authorList>
    </citation>
    <scope>NUCLEOTIDE SEQUENCE</scope>
    <source>
        <strain evidence="1">Expedition CK06-06</strain>
    </source>
</reference>
<name>X0RTE5_9ZZZZ</name>
<sequence length="36" mass="3908">MKVVVIDDSPEIIEVVSLCFQLRWSGTTLVSANEGA</sequence>
<evidence type="ECO:0008006" key="2">
    <source>
        <dbReference type="Google" id="ProtNLM"/>
    </source>
</evidence>
<organism evidence="1">
    <name type="scientific">marine sediment metagenome</name>
    <dbReference type="NCBI Taxonomy" id="412755"/>
    <lineage>
        <taxon>unclassified sequences</taxon>
        <taxon>metagenomes</taxon>
        <taxon>ecological metagenomes</taxon>
    </lineage>
</organism>
<evidence type="ECO:0000313" key="1">
    <source>
        <dbReference type="EMBL" id="GAF72053.1"/>
    </source>
</evidence>